<dbReference type="GO" id="GO:1990431">
    <property type="term" value="P:priRNA 3'-end processing"/>
    <property type="evidence" value="ECO:0007669"/>
    <property type="project" value="TreeGrafter"/>
</dbReference>
<dbReference type="GO" id="GO:0005634">
    <property type="term" value="C:nucleus"/>
    <property type="evidence" value="ECO:0007669"/>
    <property type="project" value="InterPro"/>
</dbReference>
<evidence type="ECO:0000313" key="5">
    <source>
        <dbReference type="Proteomes" id="UP000466442"/>
    </source>
</evidence>
<dbReference type="SUPFAM" id="SSF53098">
    <property type="entry name" value="Ribonuclease H-like"/>
    <property type="match status" value="1"/>
</dbReference>
<dbReference type="SUPFAM" id="SSF54928">
    <property type="entry name" value="RNA-binding domain, RBD"/>
    <property type="match status" value="1"/>
</dbReference>
<name>A0A8S9WT46_APOLU</name>
<dbReference type="GO" id="GO:0003723">
    <property type="term" value="F:RNA binding"/>
    <property type="evidence" value="ECO:0007669"/>
    <property type="project" value="InterPro"/>
</dbReference>
<dbReference type="Gene3D" id="3.30.420.10">
    <property type="entry name" value="Ribonuclease H-like superfamily/Ribonuclease H"/>
    <property type="match status" value="2"/>
</dbReference>
<dbReference type="InterPro" id="IPR036867">
    <property type="entry name" value="R3H_dom_sf"/>
</dbReference>
<evidence type="ECO:0000256" key="2">
    <source>
        <dbReference type="SAM" id="MobiDB-lite"/>
    </source>
</evidence>
<dbReference type="InterPro" id="IPR012337">
    <property type="entry name" value="RNaseH-like_sf"/>
</dbReference>
<dbReference type="InterPro" id="IPR012677">
    <property type="entry name" value="Nucleotide-bd_a/b_plait_sf"/>
</dbReference>
<dbReference type="InterPro" id="IPR014789">
    <property type="entry name" value="PolyA-riboNase_RNA-binding"/>
</dbReference>
<gene>
    <name evidence="4" type="ORF">GE061_006135</name>
</gene>
<feature type="region of interest" description="Disordered" evidence="2">
    <location>
        <begin position="528"/>
        <end position="587"/>
    </location>
</feature>
<comment type="caution">
    <text evidence="4">The sequence shown here is derived from an EMBL/GenBank/DDBJ whole genome shotgun (WGS) entry which is preliminary data.</text>
</comment>
<dbReference type="PANTHER" id="PTHR15092:SF44">
    <property type="entry name" value="POLY(A)-SPECIFIC RIBONUCLEASE PARN"/>
    <property type="match status" value="1"/>
</dbReference>
<sequence>MEVTRTNYAELSSEIEEAIKSCSFIAVDGEFTGLNNGPSNLSPFDSPAEYYAKMLSGSMDFLFVQFGLSVFRHLSDFKYENKTYVFYLFPDTSNRQAPDVRFLCQASSISFLAKHGFDFNKLFRDGIPYLKPSDESALRESMEARRKLWEQTLSSPQPHIDVPAAQKPQVDEVMTQIKELLNPDCDKPEVRVEKCSAFVRKLVYQTVREEMSGSGISVKTEKGVLVARKGVEKEQLEVEKQKKAEEEELEIKNAVGFVSIVQTILNSNKLMVGHNFLLDLCHIVERFVDHLPQDYKEFKEMVNSLFPKIIDTKFLCSEGPLRDLFPSTVLPAVKETVSKPPFQLPEITSPEGRGVQLESENYHDSGYDAYVTGICFLSALRYLESNGEKVHSVNSPLLNKTLNRLHLMRIPDSCINLGGKDPEPSRAHVFHVTFPKTWTSEHLNQFFSPFGMIHISWINDTKAWVSLNDRSQADRATKILGKKSSKLAEVTVVAHAQFQASFVSPTTSLGSRAHVSSSLAATKRKLLHSNGQGQEDGGLRNKKQRLSSTNHSGTVSEKNAKVSEVSQLEAASAKPSNDNFPVDDNWG</sequence>
<dbReference type="AlphaFoldDB" id="A0A8S9WT46"/>
<dbReference type="SUPFAM" id="SSF82708">
    <property type="entry name" value="R3H domain"/>
    <property type="match status" value="1"/>
</dbReference>
<protein>
    <recommendedName>
        <fullName evidence="3">Poly(A)-specific ribonuclease RNA-binding domain-containing protein</fullName>
    </recommendedName>
</protein>
<comment type="similarity">
    <text evidence="1">Belongs to the CAF1 family.</text>
</comment>
<dbReference type="GO" id="GO:1990432">
    <property type="term" value="P:siRNA 3'-end processing"/>
    <property type="evidence" value="ECO:0007669"/>
    <property type="project" value="TreeGrafter"/>
</dbReference>
<dbReference type="PANTHER" id="PTHR15092">
    <property type="entry name" value="POLY A -SPECIFIC RIBONUCLEASE/TARGET OF EGR1, MEMBER 1"/>
    <property type="match status" value="1"/>
</dbReference>
<dbReference type="GO" id="GO:0046872">
    <property type="term" value="F:metal ion binding"/>
    <property type="evidence" value="ECO:0007669"/>
    <property type="project" value="InterPro"/>
</dbReference>
<dbReference type="Proteomes" id="UP000466442">
    <property type="component" value="Unassembled WGS sequence"/>
</dbReference>
<accession>A0A8S9WT46</accession>
<keyword evidence="5" id="KW-1185">Reference proteome</keyword>
<evidence type="ECO:0000256" key="1">
    <source>
        <dbReference type="ARBA" id="ARBA00008372"/>
    </source>
</evidence>
<feature type="domain" description="Poly(A)-specific ribonuclease RNA-binding" evidence="3">
    <location>
        <begin position="419"/>
        <end position="500"/>
    </location>
</feature>
<dbReference type="InterPro" id="IPR006941">
    <property type="entry name" value="RNase_CAF1"/>
</dbReference>
<dbReference type="InterPro" id="IPR036397">
    <property type="entry name" value="RNaseH_sf"/>
</dbReference>
<proteinExistence type="inferred from homology"/>
<dbReference type="OrthoDB" id="1432093at2759"/>
<organism evidence="4 5">
    <name type="scientific">Apolygus lucorum</name>
    <name type="common">Small green plant bug</name>
    <name type="synonym">Lygocoris lucorum</name>
    <dbReference type="NCBI Taxonomy" id="248454"/>
    <lineage>
        <taxon>Eukaryota</taxon>
        <taxon>Metazoa</taxon>
        <taxon>Ecdysozoa</taxon>
        <taxon>Arthropoda</taxon>
        <taxon>Hexapoda</taxon>
        <taxon>Insecta</taxon>
        <taxon>Pterygota</taxon>
        <taxon>Neoptera</taxon>
        <taxon>Paraneoptera</taxon>
        <taxon>Hemiptera</taxon>
        <taxon>Heteroptera</taxon>
        <taxon>Panheteroptera</taxon>
        <taxon>Cimicomorpha</taxon>
        <taxon>Miridae</taxon>
        <taxon>Mirini</taxon>
        <taxon>Apolygus</taxon>
    </lineage>
</organism>
<evidence type="ECO:0000313" key="4">
    <source>
        <dbReference type="EMBL" id="KAF6199837.1"/>
    </source>
</evidence>
<dbReference type="EMBL" id="WIXP02000014">
    <property type="protein sequence ID" value="KAF6199837.1"/>
    <property type="molecule type" value="Genomic_DNA"/>
</dbReference>
<dbReference type="CDD" id="cd12428">
    <property type="entry name" value="RRM_PARN"/>
    <property type="match status" value="1"/>
</dbReference>
<reference evidence="4" key="1">
    <citation type="journal article" date="2021" name="Mol. Ecol. Resour.">
        <title>Apolygus lucorum genome provides insights into omnivorousness and mesophyll feeding.</title>
        <authorList>
            <person name="Liu Y."/>
            <person name="Liu H."/>
            <person name="Wang H."/>
            <person name="Huang T."/>
            <person name="Liu B."/>
            <person name="Yang B."/>
            <person name="Yin L."/>
            <person name="Li B."/>
            <person name="Zhang Y."/>
            <person name="Zhang S."/>
            <person name="Jiang F."/>
            <person name="Zhang X."/>
            <person name="Ren Y."/>
            <person name="Wang B."/>
            <person name="Wang S."/>
            <person name="Lu Y."/>
            <person name="Wu K."/>
            <person name="Fan W."/>
            <person name="Wang G."/>
        </authorList>
    </citation>
    <scope>NUCLEOTIDE SEQUENCE</scope>
    <source>
        <strain evidence="4">12Hb</strain>
    </source>
</reference>
<dbReference type="InterPro" id="IPR051181">
    <property type="entry name" value="CAF1_poly(A)_ribonucleases"/>
</dbReference>
<evidence type="ECO:0000259" key="3">
    <source>
        <dbReference type="Pfam" id="PF08675"/>
    </source>
</evidence>
<dbReference type="GO" id="GO:0005737">
    <property type="term" value="C:cytoplasm"/>
    <property type="evidence" value="ECO:0007669"/>
    <property type="project" value="InterPro"/>
</dbReference>
<dbReference type="InterPro" id="IPR035979">
    <property type="entry name" value="RBD_domain_sf"/>
</dbReference>
<dbReference type="GO" id="GO:0000289">
    <property type="term" value="P:nuclear-transcribed mRNA poly(A) tail shortening"/>
    <property type="evidence" value="ECO:0007669"/>
    <property type="project" value="TreeGrafter"/>
</dbReference>
<feature type="compositionally biased region" description="Polar residues" evidence="2">
    <location>
        <begin position="546"/>
        <end position="557"/>
    </location>
</feature>
<dbReference type="Pfam" id="PF04857">
    <property type="entry name" value="CAF1"/>
    <property type="match status" value="1"/>
</dbReference>
<dbReference type="Pfam" id="PF08675">
    <property type="entry name" value="RNA_bind"/>
    <property type="match status" value="1"/>
</dbReference>
<dbReference type="GO" id="GO:0004535">
    <property type="term" value="F:poly(A)-specific ribonuclease activity"/>
    <property type="evidence" value="ECO:0007669"/>
    <property type="project" value="InterPro"/>
</dbReference>
<dbReference type="Gene3D" id="3.30.70.330">
    <property type="match status" value="1"/>
</dbReference>